<keyword evidence="1" id="KW-0472">Membrane</keyword>
<proteinExistence type="predicted"/>
<evidence type="ECO:0000256" key="1">
    <source>
        <dbReference type="SAM" id="Phobius"/>
    </source>
</evidence>
<organism evidence="2 3">
    <name type="scientific">Gimesia maris</name>
    <dbReference type="NCBI Taxonomy" id="122"/>
    <lineage>
        <taxon>Bacteria</taxon>
        <taxon>Pseudomonadati</taxon>
        <taxon>Planctomycetota</taxon>
        <taxon>Planctomycetia</taxon>
        <taxon>Planctomycetales</taxon>
        <taxon>Planctomycetaceae</taxon>
        <taxon>Gimesia</taxon>
    </lineage>
</organism>
<keyword evidence="1" id="KW-0812">Transmembrane</keyword>
<feature type="transmembrane region" description="Helical" evidence="1">
    <location>
        <begin position="6"/>
        <end position="30"/>
    </location>
</feature>
<accession>A0ABX5YRF7</accession>
<sequence length="102" mass="11379">MSFWSLVGTLITGAIIAGIVVTVLSIDSIVDWFREQLGHRQVSDRLAVTILQNLEHGNYQVVQGVFNTSTQEYESQRTVNSSEVDQQFLSAHNEDGLAVWNV</sequence>
<gene>
    <name evidence="2" type="ORF">GmarT_40990</name>
</gene>
<keyword evidence="3" id="KW-1185">Reference proteome</keyword>
<evidence type="ECO:0000313" key="2">
    <source>
        <dbReference type="EMBL" id="QEG18213.1"/>
    </source>
</evidence>
<protein>
    <submittedName>
        <fullName evidence="2">Uncharacterized protein</fullName>
    </submittedName>
</protein>
<name>A0ABX5YRF7_9PLAN</name>
<dbReference type="GeneID" id="98648583"/>
<reference evidence="2 3" key="1">
    <citation type="submission" date="2019-08" db="EMBL/GenBank/DDBJ databases">
        <title>Deep-cultivation of Planctomycetes and their phenomic and genomic characterization uncovers novel biology.</title>
        <authorList>
            <person name="Wiegand S."/>
            <person name="Jogler M."/>
            <person name="Boedeker C."/>
            <person name="Pinto D."/>
            <person name="Vollmers J."/>
            <person name="Rivas-Marin E."/>
            <person name="Kohn T."/>
            <person name="Peeters S.H."/>
            <person name="Heuer A."/>
            <person name="Rast P."/>
            <person name="Oberbeckmann S."/>
            <person name="Bunk B."/>
            <person name="Jeske O."/>
            <person name="Meyerdierks A."/>
            <person name="Storesund J.E."/>
            <person name="Kallscheuer N."/>
            <person name="Luecker S."/>
            <person name="Lage O.M."/>
            <person name="Pohl T."/>
            <person name="Merkel B.J."/>
            <person name="Hornburger P."/>
            <person name="Mueller R.-W."/>
            <person name="Bruemmer F."/>
            <person name="Labrenz M."/>
            <person name="Spormann A.M."/>
            <person name="Op den Camp H."/>
            <person name="Overmann J."/>
            <person name="Amann R."/>
            <person name="Jetten M.S.M."/>
            <person name="Mascher T."/>
            <person name="Medema M.H."/>
            <person name="Devos D.P."/>
            <person name="Kaster A.-K."/>
            <person name="Ovreas L."/>
            <person name="Rohde M."/>
            <person name="Galperin M.Y."/>
            <person name="Jogler C."/>
        </authorList>
    </citation>
    <scope>NUCLEOTIDE SEQUENCE [LARGE SCALE GENOMIC DNA]</scope>
    <source>
        <strain evidence="2 3">DSM 8797</strain>
    </source>
</reference>
<dbReference type="EMBL" id="CP042910">
    <property type="protein sequence ID" value="QEG18213.1"/>
    <property type="molecule type" value="Genomic_DNA"/>
</dbReference>
<keyword evidence="1" id="KW-1133">Transmembrane helix</keyword>
<dbReference type="Proteomes" id="UP000322887">
    <property type="component" value="Chromosome"/>
</dbReference>
<evidence type="ECO:0000313" key="3">
    <source>
        <dbReference type="Proteomes" id="UP000322887"/>
    </source>
</evidence>
<dbReference type="RefSeq" id="WP_002646758.1">
    <property type="nucleotide sequence ID" value="NZ_CP042910.1"/>
</dbReference>